<keyword evidence="3 6" id="KW-0812">Transmembrane</keyword>
<feature type="transmembrane region" description="Helical" evidence="6">
    <location>
        <begin position="62"/>
        <end position="79"/>
    </location>
</feature>
<dbReference type="GO" id="GO:0022857">
    <property type="term" value="F:transmembrane transporter activity"/>
    <property type="evidence" value="ECO:0007669"/>
    <property type="project" value="InterPro"/>
</dbReference>
<feature type="transmembrane region" description="Helical" evidence="6">
    <location>
        <begin position="6"/>
        <end position="29"/>
    </location>
</feature>
<comment type="subcellular location">
    <subcellularLocation>
        <location evidence="1">Cell membrane</location>
        <topology evidence="1">Multi-pass membrane protein</topology>
    </subcellularLocation>
</comment>
<proteinExistence type="predicted"/>
<sequence>MGIETLIAGMPGTVAQGIIYGIMALGIFITFKLLNFADLSVDGSFATGGAVAAMVILSGRSWVLALVLAFIAGAAAGLITGVLHTVLGIPDILAGILTQLALYSINLRIANNQPNTPISVDKYNLAVSLRYKTDALLTVIVMAAFIIALMYWFFGTEMGSALRATGTNPAMAKAQGINVNVMKALGLIISNALVAFAGALFAQFNGNADVNMGRGAIVIGLASIIIGDVLCTALFRKKSNFALSLAFVIIGGILYYLFIAIVLWLKMPANDMKLFTAIIVAVFLAVPYLKNKANSSFRKAARRGGKGNA</sequence>
<reference evidence="7 8" key="1">
    <citation type="submission" date="2016-10" db="EMBL/GenBank/DDBJ databases">
        <authorList>
            <person name="de Groot N.N."/>
        </authorList>
    </citation>
    <scope>NUCLEOTIDE SEQUENCE [LARGE SCALE GENOMIC DNA]</scope>
    <source>
        <strain evidence="7 8">DSM 10317</strain>
    </source>
</reference>
<dbReference type="PANTHER" id="PTHR32196:SF69">
    <property type="entry name" value="BRANCHED-CHAIN AMINO ACID TRANSPORT SYSTEM, PERMEASE PROTEIN"/>
    <property type="match status" value="1"/>
</dbReference>
<keyword evidence="5 6" id="KW-0472">Membrane</keyword>
<dbReference type="GO" id="GO:0005886">
    <property type="term" value="C:plasma membrane"/>
    <property type="evidence" value="ECO:0007669"/>
    <property type="project" value="UniProtKB-SubCell"/>
</dbReference>
<evidence type="ECO:0000313" key="7">
    <source>
        <dbReference type="EMBL" id="SCZ76617.1"/>
    </source>
</evidence>
<evidence type="ECO:0000256" key="2">
    <source>
        <dbReference type="ARBA" id="ARBA00022475"/>
    </source>
</evidence>
<feature type="transmembrane region" description="Helical" evidence="6">
    <location>
        <begin position="135"/>
        <end position="154"/>
    </location>
</feature>
<evidence type="ECO:0000256" key="3">
    <source>
        <dbReference type="ARBA" id="ARBA00022692"/>
    </source>
</evidence>
<evidence type="ECO:0000313" key="8">
    <source>
        <dbReference type="Proteomes" id="UP000199428"/>
    </source>
</evidence>
<evidence type="ECO:0000256" key="4">
    <source>
        <dbReference type="ARBA" id="ARBA00022989"/>
    </source>
</evidence>
<dbReference type="RefSeq" id="WP_028248314.1">
    <property type="nucleotide sequence ID" value="NZ_FMWK01000001.1"/>
</dbReference>
<feature type="transmembrane region" description="Helical" evidence="6">
    <location>
        <begin position="216"/>
        <end position="235"/>
    </location>
</feature>
<organism evidence="7 8">
    <name type="scientific">Pseudobutyrivibrio xylanivorans</name>
    <dbReference type="NCBI Taxonomy" id="185007"/>
    <lineage>
        <taxon>Bacteria</taxon>
        <taxon>Bacillati</taxon>
        <taxon>Bacillota</taxon>
        <taxon>Clostridia</taxon>
        <taxon>Lachnospirales</taxon>
        <taxon>Lachnospiraceae</taxon>
        <taxon>Pseudobutyrivibrio</taxon>
    </lineage>
</organism>
<feature type="transmembrane region" description="Helical" evidence="6">
    <location>
        <begin position="242"/>
        <end position="266"/>
    </location>
</feature>
<evidence type="ECO:0000256" key="1">
    <source>
        <dbReference type="ARBA" id="ARBA00004651"/>
    </source>
</evidence>
<dbReference type="Pfam" id="PF02653">
    <property type="entry name" value="BPD_transp_2"/>
    <property type="match status" value="1"/>
</dbReference>
<name>A0A1G5RRH7_PSEXY</name>
<keyword evidence="4 6" id="KW-1133">Transmembrane helix</keyword>
<protein>
    <submittedName>
        <fullName evidence="7">Putative ABC transport system permease protein</fullName>
    </submittedName>
</protein>
<evidence type="ECO:0000256" key="5">
    <source>
        <dbReference type="ARBA" id="ARBA00023136"/>
    </source>
</evidence>
<gene>
    <name evidence="7" type="ORF">SAMN02910350_00340</name>
</gene>
<feature type="transmembrane region" description="Helical" evidence="6">
    <location>
        <begin position="36"/>
        <end position="56"/>
    </location>
</feature>
<dbReference type="CDD" id="cd06574">
    <property type="entry name" value="TM_PBP1_branched-chain-AA_like"/>
    <property type="match status" value="1"/>
</dbReference>
<dbReference type="AlphaFoldDB" id="A0A1G5RRH7"/>
<feature type="transmembrane region" description="Helical" evidence="6">
    <location>
        <begin position="272"/>
        <end position="289"/>
    </location>
</feature>
<feature type="transmembrane region" description="Helical" evidence="6">
    <location>
        <begin position="184"/>
        <end position="204"/>
    </location>
</feature>
<dbReference type="Proteomes" id="UP000199428">
    <property type="component" value="Unassembled WGS sequence"/>
</dbReference>
<dbReference type="EMBL" id="FMWK01000001">
    <property type="protein sequence ID" value="SCZ76617.1"/>
    <property type="molecule type" value="Genomic_DNA"/>
</dbReference>
<dbReference type="InterPro" id="IPR001851">
    <property type="entry name" value="ABC_transp_permease"/>
</dbReference>
<accession>A0A1G5RRH7</accession>
<dbReference type="PANTHER" id="PTHR32196">
    <property type="entry name" value="ABC TRANSPORTER PERMEASE PROTEIN YPHD-RELATED-RELATED"/>
    <property type="match status" value="1"/>
</dbReference>
<keyword evidence="2" id="KW-1003">Cell membrane</keyword>
<evidence type="ECO:0000256" key="6">
    <source>
        <dbReference type="SAM" id="Phobius"/>
    </source>
</evidence>